<keyword evidence="1" id="KW-1185">Reference proteome</keyword>
<proteinExistence type="predicted"/>
<protein>
    <submittedName>
        <fullName evidence="2">Uncharacterized protein</fullName>
    </submittedName>
</protein>
<accession>A0A5S6QZN6</accession>
<organism evidence="1 2">
    <name type="scientific">Trichuris muris</name>
    <name type="common">Mouse whipworm</name>
    <dbReference type="NCBI Taxonomy" id="70415"/>
    <lineage>
        <taxon>Eukaryota</taxon>
        <taxon>Metazoa</taxon>
        <taxon>Ecdysozoa</taxon>
        <taxon>Nematoda</taxon>
        <taxon>Enoplea</taxon>
        <taxon>Dorylaimia</taxon>
        <taxon>Trichinellida</taxon>
        <taxon>Trichuridae</taxon>
        <taxon>Trichuris</taxon>
    </lineage>
</organism>
<reference evidence="2" key="1">
    <citation type="submission" date="2019-12" db="UniProtKB">
        <authorList>
            <consortium name="WormBaseParasite"/>
        </authorList>
    </citation>
    <scope>IDENTIFICATION</scope>
</reference>
<dbReference type="WBParaSite" id="TMUE_3000012372.1">
    <property type="protein sequence ID" value="TMUE_3000012372.1"/>
    <property type="gene ID" value="WBGene00285795"/>
</dbReference>
<dbReference type="AlphaFoldDB" id="A0A5S6QZN6"/>
<sequence length="77" mass="8370">MSDDHVLDLENLSLHRGQLQLLSFRLDRPPACLRHISSTASLDSLSRFAVGEKKICSGNVESRQPIAPLEANSSAGL</sequence>
<name>A0A5S6QZN6_TRIMR</name>
<evidence type="ECO:0000313" key="2">
    <source>
        <dbReference type="WBParaSite" id="TMUE_3000012372.1"/>
    </source>
</evidence>
<dbReference type="Proteomes" id="UP000046395">
    <property type="component" value="Unassembled WGS sequence"/>
</dbReference>
<evidence type="ECO:0000313" key="1">
    <source>
        <dbReference type="Proteomes" id="UP000046395"/>
    </source>
</evidence>